<proteinExistence type="predicted"/>
<protein>
    <submittedName>
        <fullName evidence="3">Molybdopterin converting factor small subunit</fullName>
    </submittedName>
</protein>
<keyword evidence="4" id="KW-1185">Reference proteome</keyword>
<comment type="caution">
    <text evidence="3">The sequence shown here is derived from an EMBL/GenBank/DDBJ whole genome shotgun (WGS) entry which is preliminary data.</text>
</comment>
<feature type="domain" description="KfrA N-terminal DNA-binding" evidence="2">
    <location>
        <begin position="7"/>
        <end position="118"/>
    </location>
</feature>
<evidence type="ECO:0000313" key="4">
    <source>
        <dbReference type="Proteomes" id="UP000541535"/>
    </source>
</evidence>
<keyword evidence="1" id="KW-0175">Coiled coil</keyword>
<dbReference type="RefSeq" id="WP_183442124.1">
    <property type="nucleotide sequence ID" value="NZ_JACHXD010000009.1"/>
</dbReference>
<sequence length="221" mass="23452">MASQELTFEQVAAAANGLENEGQQVTIEAVSGVLGAASPIAIHPHLRAWRAGRAQPEAPKAELPPALLAALGNWALQYAEEAGASARDALAQSDNDLQALLQSGQQSEAERDEAQAVLAARDEEVQRLTTELRDARQVASDALVGKAKDQLAIDGKDRQLNDLRAQIERNVAALAAESDARLAAEMDLVGATTARDNFAAEVKALRAELDALHAERRPARA</sequence>
<dbReference type="InterPro" id="IPR021104">
    <property type="entry name" value="KfrA_DNA-bd_N"/>
</dbReference>
<accession>A0A7W5FUX4</accession>
<reference evidence="3 4" key="1">
    <citation type="submission" date="2020-08" db="EMBL/GenBank/DDBJ databases">
        <title>Genomic Encyclopedia of Type Strains, Phase III (KMG-III): the genomes of soil and plant-associated and newly described type strains.</title>
        <authorList>
            <person name="Whitman W."/>
        </authorList>
    </citation>
    <scope>NUCLEOTIDE SEQUENCE [LARGE SCALE GENOMIC DNA]</scope>
    <source>
        <strain evidence="3 4">CECT 8897</strain>
    </source>
</reference>
<evidence type="ECO:0000259" key="2">
    <source>
        <dbReference type="Pfam" id="PF11740"/>
    </source>
</evidence>
<evidence type="ECO:0000313" key="3">
    <source>
        <dbReference type="EMBL" id="MBB3120380.1"/>
    </source>
</evidence>
<evidence type="ECO:0000256" key="1">
    <source>
        <dbReference type="SAM" id="Coils"/>
    </source>
</evidence>
<gene>
    <name evidence="3" type="ORF">FHS03_003444</name>
</gene>
<name>A0A7W5FUX4_9BURK</name>
<dbReference type="AlphaFoldDB" id="A0A7W5FUX4"/>
<organism evidence="3 4">
    <name type="scientific">Pseudoduganella violacea</name>
    <dbReference type="NCBI Taxonomy" id="1715466"/>
    <lineage>
        <taxon>Bacteria</taxon>
        <taxon>Pseudomonadati</taxon>
        <taxon>Pseudomonadota</taxon>
        <taxon>Betaproteobacteria</taxon>
        <taxon>Burkholderiales</taxon>
        <taxon>Oxalobacteraceae</taxon>
        <taxon>Telluria group</taxon>
        <taxon>Pseudoduganella</taxon>
    </lineage>
</organism>
<dbReference type="Proteomes" id="UP000541535">
    <property type="component" value="Unassembled WGS sequence"/>
</dbReference>
<dbReference type="EMBL" id="JACHXD010000009">
    <property type="protein sequence ID" value="MBB3120380.1"/>
    <property type="molecule type" value="Genomic_DNA"/>
</dbReference>
<dbReference type="Pfam" id="PF11740">
    <property type="entry name" value="KfrA_N"/>
    <property type="match status" value="1"/>
</dbReference>
<feature type="coiled-coil region" evidence="1">
    <location>
        <begin position="111"/>
        <end position="138"/>
    </location>
</feature>